<proteinExistence type="predicted"/>
<organism evidence="2 3">
    <name type="scientific">Plakobranchus ocellatus</name>
    <dbReference type="NCBI Taxonomy" id="259542"/>
    <lineage>
        <taxon>Eukaryota</taxon>
        <taxon>Metazoa</taxon>
        <taxon>Spiralia</taxon>
        <taxon>Lophotrochozoa</taxon>
        <taxon>Mollusca</taxon>
        <taxon>Gastropoda</taxon>
        <taxon>Heterobranchia</taxon>
        <taxon>Euthyneura</taxon>
        <taxon>Panpulmonata</taxon>
        <taxon>Sacoglossa</taxon>
        <taxon>Placobranchoidea</taxon>
        <taxon>Plakobranchidae</taxon>
        <taxon>Plakobranchus</taxon>
    </lineage>
</organism>
<name>A0AAV4CYP6_9GAST</name>
<dbReference type="AlphaFoldDB" id="A0AAV4CYP6"/>
<evidence type="ECO:0000313" key="2">
    <source>
        <dbReference type="EMBL" id="GFO36938.1"/>
    </source>
</evidence>
<sequence length="177" mass="19091">MPSAAKQKLSSELWGCGKGQIFCPSPGNSNSVSEMHVSPGQFYLPKEKQHYCGSKKGSSKLQKHCNQERRSSRIFSRKGSASGALSDPETESFIPVLCEKNFVEMSSSPQSDSGLNYSSQTGPVDVYAMNNSPAPDPSELPFPPLEWLQPSTGKASPVSSEFGSFNLQNIFGCSMVA</sequence>
<reference evidence="2 3" key="1">
    <citation type="journal article" date="2021" name="Elife">
        <title>Chloroplast acquisition without the gene transfer in kleptoplastic sea slugs, Plakobranchus ocellatus.</title>
        <authorList>
            <person name="Maeda T."/>
            <person name="Takahashi S."/>
            <person name="Yoshida T."/>
            <person name="Shimamura S."/>
            <person name="Takaki Y."/>
            <person name="Nagai Y."/>
            <person name="Toyoda A."/>
            <person name="Suzuki Y."/>
            <person name="Arimoto A."/>
            <person name="Ishii H."/>
            <person name="Satoh N."/>
            <person name="Nishiyama T."/>
            <person name="Hasebe M."/>
            <person name="Maruyama T."/>
            <person name="Minagawa J."/>
            <person name="Obokata J."/>
            <person name="Shigenobu S."/>
        </authorList>
    </citation>
    <scope>NUCLEOTIDE SEQUENCE [LARGE SCALE GENOMIC DNA]</scope>
</reference>
<protein>
    <submittedName>
        <fullName evidence="2">Uncharacterized protein</fullName>
    </submittedName>
</protein>
<feature type="region of interest" description="Disordered" evidence="1">
    <location>
        <begin position="51"/>
        <end position="88"/>
    </location>
</feature>
<keyword evidence="3" id="KW-1185">Reference proteome</keyword>
<evidence type="ECO:0000313" key="3">
    <source>
        <dbReference type="Proteomes" id="UP000735302"/>
    </source>
</evidence>
<dbReference type="Proteomes" id="UP000735302">
    <property type="component" value="Unassembled WGS sequence"/>
</dbReference>
<feature type="compositionally biased region" description="Pro residues" evidence="1">
    <location>
        <begin position="134"/>
        <end position="144"/>
    </location>
</feature>
<comment type="caution">
    <text evidence="2">The sequence shown here is derived from an EMBL/GenBank/DDBJ whole genome shotgun (WGS) entry which is preliminary data.</text>
</comment>
<feature type="compositionally biased region" description="Polar residues" evidence="1">
    <location>
        <begin position="149"/>
        <end position="159"/>
    </location>
</feature>
<feature type="region of interest" description="Disordered" evidence="1">
    <location>
        <begin position="105"/>
        <end position="159"/>
    </location>
</feature>
<dbReference type="EMBL" id="BLXT01007159">
    <property type="protein sequence ID" value="GFO36938.1"/>
    <property type="molecule type" value="Genomic_DNA"/>
</dbReference>
<accession>A0AAV4CYP6</accession>
<feature type="compositionally biased region" description="Polar residues" evidence="1">
    <location>
        <begin position="105"/>
        <end position="122"/>
    </location>
</feature>
<gene>
    <name evidence="2" type="ORF">PoB_006344300</name>
</gene>
<evidence type="ECO:0000256" key="1">
    <source>
        <dbReference type="SAM" id="MobiDB-lite"/>
    </source>
</evidence>